<evidence type="ECO:0000313" key="2">
    <source>
        <dbReference type="EMBL" id="KAG8084659.1"/>
    </source>
</evidence>
<sequence>MLTATMLTATMDMSPLPAPYPWYLLPTIDISPLIPPCSRAHQRVIVAVASSRWWRRSHRSCSRRNSGRWGRMRPVRRGQPMRHPSWFSSSTGPVA</sequence>
<dbReference type="Proteomes" id="UP000729402">
    <property type="component" value="Unassembled WGS sequence"/>
</dbReference>
<accession>A0A8J6BCH8</accession>
<evidence type="ECO:0000313" key="3">
    <source>
        <dbReference type="Proteomes" id="UP000729402"/>
    </source>
</evidence>
<keyword evidence="3" id="KW-1185">Reference proteome</keyword>
<dbReference type="EMBL" id="JAAALK010000082">
    <property type="protein sequence ID" value="KAG8084659.1"/>
    <property type="molecule type" value="Genomic_DNA"/>
</dbReference>
<feature type="region of interest" description="Disordered" evidence="1">
    <location>
        <begin position="61"/>
        <end position="95"/>
    </location>
</feature>
<evidence type="ECO:0000256" key="1">
    <source>
        <dbReference type="SAM" id="MobiDB-lite"/>
    </source>
</evidence>
<protein>
    <submittedName>
        <fullName evidence="2">Uncharacterized protein</fullName>
    </submittedName>
</protein>
<feature type="compositionally biased region" description="Basic residues" evidence="1">
    <location>
        <begin position="61"/>
        <end position="80"/>
    </location>
</feature>
<organism evidence="2 3">
    <name type="scientific">Zizania palustris</name>
    <name type="common">Northern wild rice</name>
    <dbReference type="NCBI Taxonomy" id="103762"/>
    <lineage>
        <taxon>Eukaryota</taxon>
        <taxon>Viridiplantae</taxon>
        <taxon>Streptophyta</taxon>
        <taxon>Embryophyta</taxon>
        <taxon>Tracheophyta</taxon>
        <taxon>Spermatophyta</taxon>
        <taxon>Magnoliopsida</taxon>
        <taxon>Liliopsida</taxon>
        <taxon>Poales</taxon>
        <taxon>Poaceae</taxon>
        <taxon>BOP clade</taxon>
        <taxon>Oryzoideae</taxon>
        <taxon>Oryzeae</taxon>
        <taxon>Zizaniinae</taxon>
        <taxon>Zizania</taxon>
    </lineage>
</organism>
<reference evidence="2" key="1">
    <citation type="journal article" date="2021" name="bioRxiv">
        <title>Whole Genome Assembly and Annotation of Northern Wild Rice, Zizania palustris L., Supports a Whole Genome Duplication in the Zizania Genus.</title>
        <authorList>
            <person name="Haas M."/>
            <person name="Kono T."/>
            <person name="Macchietto M."/>
            <person name="Millas R."/>
            <person name="McGilp L."/>
            <person name="Shao M."/>
            <person name="Duquette J."/>
            <person name="Hirsch C.N."/>
            <person name="Kimball J."/>
        </authorList>
    </citation>
    <scope>NUCLEOTIDE SEQUENCE</scope>
    <source>
        <tissue evidence="2">Fresh leaf tissue</tissue>
    </source>
</reference>
<proteinExistence type="predicted"/>
<reference evidence="2" key="2">
    <citation type="submission" date="2021-02" db="EMBL/GenBank/DDBJ databases">
        <authorList>
            <person name="Kimball J.A."/>
            <person name="Haas M.W."/>
            <person name="Macchietto M."/>
            <person name="Kono T."/>
            <person name="Duquette J."/>
            <person name="Shao M."/>
        </authorList>
    </citation>
    <scope>NUCLEOTIDE SEQUENCE</scope>
    <source>
        <tissue evidence="2">Fresh leaf tissue</tissue>
    </source>
</reference>
<feature type="compositionally biased region" description="Polar residues" evidence="1">
    <location>
        <begin position="86"/>
        <end position="95"/>
    </location>
</feature>
<gene>
    <name evidence="2" type="ORF">GUJ93_ZPchr0010g11174</name>
</gene>
<comment type="caution">
    <text evidence="2">The sequence shown here is derived from an EMBL/GenBank/DDBJ whole genome shotgun (WGS) entry which is preliminary data.</text>
</comment>
<name>A0A8J6BCH8_ZIZPA</name>
<dbReference type="AlphaFoldDB" id="A0A8J6BCH8"/>